<organism evidence="1 2">
    <name type="scientific">Fusarium fujikuroi</name>
    <name type="common">Bakanae and foot rot disease fungus</name>
    <name type="synonym">Gibberella fujikuroi</name>
    <dbReference type="NCBI Taxonomy" id="5127"/>
    <lineage>
        <taxon>Eukaryota</taxon>
        <taxon>Fungi</taxon>
        <taxon>Dikarya</taxon>
        <taxon>Ascomycota</taxon>
        <taxon>Pezizomycotina</taxon>
        <taxon>Sordariomycetes</taxon>
        <taxon>Hypocreomycetidae</taxon>
        <taxon>Hypocreales</taxon>
        <taxon>Nectriaceae</taxon>
        <taxon>Fusarium</taxon>
        <taxon>Fusarium fujikuroi species complex</taxon>
    </lineage>
</organism>
<comment type="caution">
    <text evidence="1">The sequence shown here is derived from an EMBL/GenBank/DDBJ whole genome shotgun (WGS) entry which is preliminary data.</text>
</comment>
<dbReference type="AlphaFoldDB" id="A0A9Q9RDI9"/>
<sequence length="183" mass="19483">MRSSSVSARGSSPSCNPALGSVPRTTVKSWNHIAPFSTVIPLCSGRTTPWLTSLSTMFRSKSQRKKPLMYTSLHFTSTPAPIHLIASQIDWICLSATCPYSLAHCAPFQTLAQVLCAPISSIFLICAVPLGGERLALPSLPLVPSALQRLAPDPTSMLDISTSSGGFIQGLLRLDAHLPGGLR</sequence>
<evidence type="ECO:0000313" key="1">
    <source>
        <dbReference type="EMBL" id="VTT59144.1"/>
    </source>
</evidence>
<protein>
    <submittedName>
        <fullName evidence="1">Uncharacterized protein</fullName>
    </submittedName>
</protein>
<evidence type="ECO:0000313" key="2">
    <source>
        <dbReference type="Proteomes" id="UP000760494"/>
    </source>
</evidence>
<dbReference type="Proteomes" id="UP000760494">
    <property type="component" value="Unassembled WGS sequence"/>
</dbReference>
<proteinExistence type="predicted"/>
<reference evidence="1" key="1">
    <citation type="submission" date="2019-05" db="EMBL/GenBank/DDBJ databases">
        <authorList>
            <person name="Piombo E."/>
        </authorList>
    </citation>
    <scope>NUCLEOTIDE SEQUENCE</scope>
    <source>
        <strain evidence="1">C2S</strain>
    </source>
</reference>
<dbReference type="EMBL" id="CABFJX010000025">
    <property type="protein sequence ID" value="VTT59144.1"/>
    <property type="molecule type" value="Genomic_DNA"/>
</dbReference>
<name>A0A9Q9RDI9_FUSFU</name>
<accession>A0A9Q9RDI9</accession>
<gene>
    <name evidence="1" type="ORF">C2S_14008</name>
</gene>